<dbReference type="GO" id="GO:0005634">
    <property type="term" value="C:nucleus"/>
    <property type="evidence" value="ECO:0007669"/>
    <property type="project" value="UniProtKB-SubCell"/>
</dbReference>
<proteinExistence type="inferred from homology"/>
<comment type="subcellular location">
    <subcellularLocation>
        <location evidence="1">Nucleus</location>
    </subcellularLocation>
</comment>
<keyword evidence="7" id="KW-0238">DNA-binding</keyword>
<dbReference type="PANTHER" id="PTHR46011">
    <property type="entry name" value="NUCLEAR HORMONE RECEPTOR FAMILY MEMBER NHR-86-RELATED"/>
    <property type="match status" value="1"/>
</dbReference>
<dbReference type="InterPro" id="IPR001628">
    <property type="entry name" value="Znf_hrmn_rcpt"/>
</dbReference>
<dbReference type="GO" id="GO:0000978">
    <property type="term" value="F:RNA polymerase II cis-regulatory region sequence-specific DNA binding"/>
    <property type="evidence" value="ECO:0007669"/>
    <property type="project" value="InterPro"/>
</dbReference>
<dbReference type="Proteomes" id="UP000095284">
    <property type="component" value="Unplaced"/>
</dbReference>
<evidence type="ECO:0000259" key="11">
    <source>
        <dbReference type="PROSITE" id="PS51030"/>
    </source>
</evidence>
<sequence>MPSSSDENSCSTSEEVYQLQCRVCKAPSDGPHFGIQACRACSAFFRRSVVENRRYKCSQYGKCKISTDVRNSCRSCRFTKCVAAGMRTDKVQQPRDLNRNISKQPTTFRRLPKTVSPPTTRIIDRLAEGYRRYSIAHEAIFSSIYPDTFLKDDGKMIVLPLEEKLKLDSMLVPTMYKLMKEFFVPYATIAKPYKFDLLMRFMQNFHQLECAYLSAVLFPDRECAMALSRHDYTDKEHLDFRFKNVKNKEESLKTFEPVRLRFQRLIKKVKSIQMSEFEFLCLVGIVTSGEVINRLDIPEAYRERNNIFNELYENCKENYDNPDLRFGKLLLLIRDCEELSSVFKECVFMAMFLDDIYKDTIDRIRAITEKLTL</sequence>
<dbReference type="PROSITE" id="PS00031">
    <property type="entry name" value="NUCLEAR_REC_DBD_1"/>
    <property type="match status" value="1"/>
</dbReference>
<dbReference type="SMR" id="A0A1I7SFS5"/>
<evidence type="ECO:0000256" key="6">
    <source>
        <dbReference type="ARBA" id="ARBA00023015"/>
    </source>
</evidence>
<dbReference type="PRINTS" id="PR00047">
    <property type="entry name" value="STROIDFINGER"/>
</dbReference>
<dbReference type="SUPFAM" id="SSF48508">
    <property type="entry name" value="Nuclear receptor ligand-binding domain"/>
    <property type="match status" value="1"/>
</dbReference>
<dbReference type="GO" id="GO:0006357">
    <property type="term" value="P:regulation of transcription by RNA polymerase II"/>
    <property type="evidence" value="ECO:0007669"/>
    <property type="project" value="TreeGrafter"/>
</dbReference>
<gene>
    <name evidence="12" type="ORF">BXYJ_LOCUS8476</name>
</gene>
<dbReference type="eggNOG" id="KOG3575">
    <property type="taxonomic scope" value="Eukaryota"/>
</dbReference>
<evidence type="ECO:0000313" key="13">
    <source>
        <dbReference type="Proteomes" id="UP000095284"/>
    </source>
</evidence>
<dbReference type="InterPro" id="IPR000536">
    <property type="entry name" value="Nucl_hrmn_rcpt_lig-bd"/>
</dbReference>
<dbReference type="Proteomes" id="UP000659654">
    <property type="component" value="Unassembled WGS sequence"/>
</dbReference>
<keyword evidence="14" id="KW-1185">Reference proteome</keyword>
<dbReference type="SUPFAM" id="SSF57716">
    <property type="entry name" value="Glucocorticoid receptor-like (DNA-binding domain)"/>
    <property type="match status" value="1"/>
</dbReference>
<keyword evidence="9" id="KW-0675">Receptor</keyword>
<reference evidence="15" key="1">
    <citation type="submission" date="2016-11" db="UniProtKB">
        <authorList>
            <consortium name="WormBaseParasite"/>
        </authorList>
    </citation>
    <scope>IDENTIFICATION</scope>
</reference>
<evidence type="ECO:0000256" key="4">
    <source>
        <dbReference type="ARBA" id="ARBA00022771"/>
    </source>
</evidence>
<dbReference type="GO" id="GO:0003700">
    <property type="term" value="F:DNA-binding transcription factor activity"/>
    <property type="evidence" value="ECO:0007669"/>
    <property type="project" value="InterPro"/>
</dbReference>
<accession>A0A1I7SFS5</accession>
<dbReference type="SMART" id="SM00399">
    <property type="entry name" value="ZnF_C4"/>
    <property type="match status" value="1"/>
</dbReference>
<evidence type="ECO:0000256" key="7">
    <source>
        <dbReference type="ARBA" id="ARBA00023125"/>
    </source>
</evidence>
<dbReference type="Gene3D" id="1.10.565.10">
    <property type="entry name" value="Retinoid X Receptor"/>
    <property type="match status" value="1"/>
</dbReference>
<evidence type="ECO:0000256" key="3">
    <source>
        <dbReference type="ARBA" id="ARBA00022723"/>
    </source>
</evidence>
<evidence type="ECO:0000256" key="8">
    <source>
        <dbReference type="ARBA" id="ARBA00023163"/>
    </source>
</evidence>
<keyword evidence="6" id="KW-0805">Transcription regulation</keyword>
<evidence type="ECO:0000256" key="2">
    <source>
        <dbReference type="ARBA" id="ARBA00005993"/>
    </source>
</evidence>
<dbReference type="Gene3D" id="3.30.50.10">
    <property type="entry name" value="Erythroid Transcription Factor GATA-1, subunit A"/>
    <property type="match status" value="1"/>
</dbReference>
<dbReference type="AlphaFoldDB" id="A0A1I7SFS5"/>
<keyword evidence="3" id="KW-0479">Metal-binding</keyword>
<evidence type="ECO:0000313" key="15">
    <source>
        <dbReference type="WBParaSite" id="BXY_1188800.1"/>
    </source>
</evidence>
<dbReference type="PANTHER" id="PTHR46011:SF28">
    <property type="entry name" value="NUCLEAR HORMONE RECEPTOR FAMILY MEMBER NHR-71"/>
    <property type="match status" value="1"/>
</dbReference>
<evidence type="ECO:0000256" key="5">
    <source>
        <dbReference type="ARBA" id="ARBA00022833"/>
    </source>
</evidence>
<comment type="similarity">
    <text evidence="2">Belongs to the nuclear hormone receptor family.</text>
</comment>
<dbReference type="InterPro" id="IPR049636">
    <property type="entry name" value="HNF4-like_DBD"/>
</dbReference>
<reference evidence="12" key="2">
    <citation type="submission" date="2020-09" db="EMBL/GenBank/DDBJ databases">
        <authorList>
            <person name="Kikuchi T."/>
        </authorList>
    </citation>
    <scope>NUCLEOTIDE SEQUENCE</scope>
    <source>
        <strain evidence="12">Ka4C1</strain>
    </source>
</reference>
<dbReference type="Proteomes" id="UP000582659">
    <property type="component" value="Unassembled WGS sequence"/>
</dbReference>
<name>A0A1I7SFS5_BURXY</name>
<evidence type="ECO:0000256" key="1">
    <source>
        <dbReference type="ARBA" id="ARBA00004123"/>
    </source>
</evidence>
<organism evidence="13 15">
    <name type="scientific">Bursaphelenchus xylophilus</name>
    <name type="common">Pinewood nematode worm</name>
    <name type="synonym">Aphelenchoides xylophilus</name>
    <dbReference type="NCBI Taxonomy" id="6326"/>
    <lineage>
        <taxon>Eukaryota</taxon>
        <taxon>Metazoa</taxon>
        <taxon>Ecdysozoa</taxon>
        <taxon>Nematoda</taxon>
        <taxon>Chromadorea</taxon>
        <taxon>Rhabditida</taxon>
        <taxon>Tylenchina</taxon>
        <taxon>Tylenchomorpha</taxon>
        <taxon>Aphelenchoidea</taxon>
        <taxon>Aphelenchoididae</taxon>
        <taxon>Bursaphelenchus</taxon>
    </lineage>
</organism>
<dbReference type="GO" id="GO:0008270">
    <property type="term" value="F:zinc ion binding"/>
    <property type="evidence" value="ECO:0007669"/>
    <property type="project" value="UniProtKB-KW"/>
</dbReference>
<evidence type="ECO:0000313" key="14">
    <source>
        <dbReference type="Proteomes" id="UP000659654"/>
    </source>
</evidence>
<dbReference type="Pfam" id="PF00104">
    <property type="entry name" value="Hormone_recep"/>
    <property type="match status" value="1"/>
</dbReference>
<dbReference type="CDD" id="cd06960">
    <property type="entry name" value="NR_DBD_HNF4A"/>
    <property type="match status" value="1"/>
</dbReference>
<dbReference type="InterPro" id="IPR035500">
    <property type="entry name" value="NHR-like_dom_sf"/>
</dbReference>
<evidence type="ECO:0000256" key="10">
    <source>
        <dbReference type="ARBA" id="ARBA00023242"/>
    </source>
</evidence>
<keyword evidence="8" id="KW-0804">Transcription</keyword>
<dbReference type="Pfam" id="PF00105">
    <property type="entry name" value="zf-C4"/>
    <property type="match status" value="1"/>
</dbReference>
<dbReference type="PROSITE" id="PS51030">
    <property type="entry name" value="NUCLEAR_REC_DBD_2"/>
    <property type="match status" value="1"/>
</dbReference>
<dbReference type="WBParaSite" id="BXY_1188800.1">
    <property type="protein sequence ID" value="BXY_1188800.1"/>
    <property type="gene ID" value="BXY_1188800"/>
</dbReference>
<keyword evidence="4" id="KW-0863">Zinc-finger</keyword>
<dbReference type="EMBL" id="CAJFCV020000004">
    <property type="protein sequence ID" value="CAG9114355.1"/>
    <property type="molecule type" value="Genomic_DNA"/>
</dbReference>
<dbReference type="EMBL" id="CAJFDI010000004">
    <property type="protein sequence ID" value="CAD5225302.1"/>
    <property type="molecule type" value="Genomic_DNA"/>
</dbReference>
<keyword evidence="5" id="KW-0862">Zinc</keyword>
<protein>
    <submittedName>
        <fullName evidence="12">(pine wood nematode) hypothetical protein</fullName>
    </submittedName>
    <submittedName>
        <fullName evidence="15">Nuclear receptor domain-containing protein</fullName>
    </submittedName>
</protein>
<dbReference type="OrthoDB" id="10018779at2759"/>
<evidence type="ECO:0000313" key="12">
    <source>
        <dbReference type="EMBL" id="CAD5225302.1"/>
    </source>
</evidence>
<evidence type="ECO:0000256" key="9">
    <source>
        <dbReference type="ARBA" id="ARBA00023170"/>
    </source>
</evidence>
<dbReference type="InterPro" id="IPR013088">
    <property type="entry name" value="Znf_NHR/GATA"/>
</dbReference>
<keyword evidence="10" id="KW-0539">Nucleus</keyword>
<feature type="domain" description="Nuclear receptor" evidence="11">
    <location>
        <begin position="18"/>
        <end position="93"/>
    </location>
</feature>